<organism evidence="7 8">
    <name type="scientific">Auxenochlorella protothecoides</name>
    <name type="common">Green microalga</name>
    <name type="synonym">Chlorella protothecoides</name>
    <dbReference type="NCBI Taxonomy" id="3075"/>
    <lineage>
        <taxon>Eukaryota</taxon>
        <taxon>Viridiplantae</taxon>
        <taxon>Chlorophyta</taxon>
        <taxon>core chlorophytes</taxon>
        <taxon>Trebouxiophyceae</taxon>
        <taxon>Chlorellales</taxon>
        <taxon>Chlorellaceae</taxon>
        <taxon>Auxenochlorella</taxon>
    </lineage>
</organism>
<evidence type="ECO:0000313" key="8">
    <source>
        <dbReference type="Proteomes" id="UP000279271"/>
    </source>
</evidence>
<dbReference type="PANTHER" id="PTHR31251:SF169">
    <property type="entry name" value="SQUAMOSA PROMOTER-BINDING-LIKE PROTEIN 8"/>
    <property type="match status" value="1"/>
</dbReference>
<dbReference type="EMBL" id="QOKY01000173">
    <property type="protein sequence ID" value="RMZ54640.1"/>
    <property type="molecule type" value="Genomic_DNA"/>
</dbReference>
<keyword evidence="5" id="KW-0472">Membrane</keyword>
<keyword evidence="1" id="KW-0479">Metal-binding</keyword>
<dbReference type="Pfam" id="PF03110">
    <property type="entry name" value="SBP"/>
    <property type="match status" value="1"/>
</dbReference>
<accession>A0A3M7KXW3</accession>
<evidence type="ECO:0000256" key="2">
    <source>
        <dbReference type="ARBA" id="ARBA00022771"/>
    </source>
</evidence>
<dbReference type="SUPFAM" id="SSF103612">
    <property type="entry name" value="SBT domain"/>
    <property type="match status" value="1"/>
</dbReference>
<dbReference type="InterPro" id="IPR004333">
    <property type="entry name" value="SBP_dom"/>
</dbReference>
<gene>
    <name evidence="7" type="ORF">APUTEX25_003018</name>
</gene>
<dbReference type="AlphaFoldDB" id="A0A3M7KXW3"/>
<feature type="transmembrane region" description="Helical" evidence="5">
    <location>
        <begin position="816"/>
        <end position="834"/>
    </location>
</feature>
<dbReference type="PROSITE" id="PS51141">
    <property type="entry name" value="ZF_SBP"/>
    <property type="match status" value="1"/>
</dbReference>
<feature type="region of interest" description="Disordered" evidence="4">
    <location>
        <begin position="113"/>
        <end position="214"/>
    </location>
</feature>
<protein>
    <recommendedName>
        <fullName evidence="6">SBP-type domain-containing protein</fullName>
    </recommendedName>
</protein>
<comment type="caution">
    <text evidence="7">The sequence shown here is derived from an EMBL/GenBank/DDBJ whole genome shotgun (WGS) entry which is preliminary data.</text>
</comment>
<dbReference type="InterPro" id="IPR044817">
    <property type="entry name" value="SBP-like"/>
</dbReference>
<feature type="compositionally biased region" description="Basic residues" evidence="4">
    <location>
        <begin position="137"/>
        <end position="148"/>
    </location>
</feature>
<keyword evidence="5" id="KW-1133">Transmembrane helix</keyword>
<dbReference type="PANTHER" id="PTHR31251">
    <property type="entry name" value="SQUAMOSA PROMOTER-BINDING-LIKE PROTEIN 4"/>
    <property type="match status" value="1"/>
</dbReference>
<reference evidence="8" key="1">
    <citation type="journal article" date="2018" name="Algal Res.">
        <title>Characterization of plant carbon substrate utilization by Auxenochlorella protothecoides.</title>
        <authorList>
            <person name="Vogler B.W."/>
            <person name="Starkenburg S.R."/>
            <person name="Sudasinghe N."/>
            <person name="Schambach J.Y."/>
            <person name="Rollin J.A."/>
            <person name="Pattathil S."/>
            <person name="Barry A.N."/>
        </authorList>
    </citation>
    <scope>NUCLEOTIDE SEQUENCE [LARGE SCALE GENOMIC DNA]</scope>
    <source>
        <strain evidence="8">UTEX 25</strain>
    </source>
</reference>
<dbReference type="GO" id="GO:0008270">
    <property type="term" value="F:zinc ion binding"/>
    <property type="evidence" value="ECO:0007669"/>
    <property type="project" value="UniProtKB-KW"/>
</dbReference>
<evidence type="ECO:0000256" key="4">
    <source>
        <dbReference type="SAM" id="MobiDB-lite"/>
    </source>
</evidence>
<name>A0A3M7KXW3_AUXPR</name>
<dbReference type="Gene3D" id="4.10.1100.10">
    <property type="entry name" value="Transcription factor, SBP-box domain"/>
    <property type="match status" value="1"/>
</dbReference>
<feature type="transmembrane region" description="Helical" evidence="5">
    <location>
        <begin position="704"/>
        <end position="723"/>
    </location>
</feature>
<dbReference type="Proteomes" id="UP000279271">
    <property type="component" value="Unassembled WGS sequence"/>
</dbReference>
<proteinExistence type="predicted"/>
<feature type="transmembrane region" description="Helical" evidence="5">
    <location>
        <begin position="787"/>
        <end position="804"/>
    </location>
</feature>
<keyword evidence="5" id="KW-0812">Transmembrane</keyword>
<keyword evidence="2" id="KW-0863">Zinc-finger</keyword>
<evidence type="ECO:0000256" key="3">
    <source>
        <dbReference type="ARBA" id="ARBA00022833"/>
    </source>
</evidence>
<evidence type="ECO:0000313" key="7">
    <source>
        <dbReference type="EMBL" id="RMZ54640.1"/>
    </source>
</evidence>
<dbReference type="InterPro" id="IPR036893">
    <property type="entry name" value="SBP_sf"/>
</dbReference>
<keyword evidence="3" id="KW-0862">Zinc</keyword>
<feature type="compositionally biased region" description="Basic residues" evidence="4">
    <location>
        <begin position="119"/>
        <end position="130"/>
    </location>
</feature>
<dbReference type="GO" id="GO:0005634">
    <property type="term" value="C:nucleus"/>
    <property type="evidence" value="ECO:0007669"/>
    <property type="project" value="InterPro"/>
</dbReference>
<evidence type="ECO:0000259" key="6">
    <source>
        <dbReference type="PROSITE" id="PS51141"/>
    </source>
</evidence>
<feature type="compositionally biased region" description="Pro residues" evidence="4">
    <location>
        <begin position="295"/>
        <end position="309"/>
    </location>
</feature>
<feature type="domain" description="SBP-type" evidence="6">
    <location>
        <begin position="49"/>
        <end position="126"/>
    </location>
</feature>
<feature type="region of interest" description="Disordered" evidence="4">
    <location>
        <begin position="289"/>
        <end position="332"/>
    </location>
</feature>
<evidence type="ECO:0000256" key="5">
    <source>
        <dbReference type="SAM" id="Phobius"/>
    </source>
</evidence>
<evidence type="ECO:0000256" key="1">
    <source>
        <dbReference type="ARBA" id="ARBA00022723"/>
    </source>
</evidence>
<dbReference type="GO" id="GO:0003677">
    <property type="term" value="F:DNA binding"/>
    <property type="evidence" value="ECO:0007669"/>
    <property type="project" value="InterPro"/>
</dbReference>
<sequence length="851" mass="90395">MNPAEESDGRAGPPTGLVWDPYNAQVVPAAAVLATSSQNVTVPFTTDTNPRCQVAGCTSSLGSMARYDVRYKVCSTHRRAEAVTHEGALQRFCQQHGVFHPLEAFEGTQRSCREGLARHNSKRRESRKGRAVSSHGGSRRQGRRRRSSATRPSSEESEELLSSGTDLPRRESLRQQQRRARQETSDSGAYLAGRQSSGLSPVEGGAGEPASFCSDELLDQGLPWDELEAPPGLPLPALELGDASAGPALAGQVAPSLGLGGPVLAGQPVPTLGGDTLLAPLLQSLPMLTPAGSSPLPPTLPPLPPPPGQPVAAPLLPSQTAPVPTSGAAPPPLRLAQSAPTALLTRASFKLYETGPEELPRDIRSSLEHMIPAHVLEGFVRMGCVHVTLDCLVDCGATGSPPSGQSLLRGLADLAARPGWAAVPAMHVQVGGLLARAGRGVPDPVVRDLAGEGAPRVEAARRALPLPASRAVELRLTLHACDLRRDRLLLRSQGVYLEHKLLSVTHDGGGGAWHLVVEARLPSPIKAACIRCEVLAGDTLSEPLYLLVSADEGLVKSLHEVSRANPSPTALDGLLFALGLAGGRLRSRCTVRLSHPLTLERVAACCGPHDAAQLLQLAADGPEARRRLSKEHPELGAAVDVDCHAPRSSLASRDACLAFVEPALEARFGTWFAERQGGTDTLLLGLSMLSWVLGLLHSRHSTQGTAVLLGLSLVHAAVLVIMVRRHAVYAVWRDSLCVFCHLAHKVALVVCILEGRRAAGPEGHTFAALSLTALTALPFGLRARFRVHMWLLLAHFVLLLWYQPRVLQGNLWGTVLASRLLLAVGASLVLLLTARVELKARQQFCSILGCK</sequence>